<organism evidence="1 2">
    <name type="scientific">Scortum barcoo</name>
    <name type="common">barcoo grunter</name>
    <dbReference type="NCBI Taxonomy" id="214431"/>
    <lineage>
        <taxon>Eukaryota</taxon>
        <taxon>Metazoa</taxon>
        <taxon>Chordata</taxon>
        <taxon>Craniata</taxon>
        <taxon>Vertebrata</taxon>
        <taxon>Euteleostomi</taxon>
        <taxon>Actinopterygii</taxon>
        <taxon>Neopterygii</taxon>
        <taxon>Teleostei</taxon>
        <taxon>Neoteleostei</taxon>
        <taxon>Acanthomorphata</taxon>
        <taxon>Eupercaria</taxon>
        <taxon>Centrarchiformes</taxon>
        <taxon>Terapontoidei</taxon>
        <taxon>Terapontidae</taxon>
        <taxon>Scortum</taxon>
    </lineage>
</organism>
<keyword evidence="2" id="KW-1185">Reference proteome</keyword>
<evidence type="ECO:0000313" key="2">
    <source>
        <dbReference type="Proteomes" id="UP000831701"/>
    </source>
</evidence>
<protein>
    <submittedName>
        <fullName evidence="1">Uncharacterized protein</fullName>
    </submittedName>
</protein>
<reference evidence="1" key="1">
    <citation type="submission" date="2022-04" db="EMBL/GenBank/DDBJ databases">
        <title>Jade perch genome.</title>
        <authorList>
            <person name="Chao B."/>
        </authorList>
    </citation>
    <scope>NUCLEOTIDE SEQUENCE</scope>
    <source>
        <strain evidence="1">CB-2022</strain>
    </source>
</reference>
<gene>
    <name evidence="1" type="ORF">L3Q82_016758</name>
</gene>
<name>A0ACB8X878_9TELE</name>
<dbReference type="EMBL" id="CM041532">
    <property type="protein sequence ID" value="KAI3376249.1"/>
    <property type="molecule type" value="Genomic_DNA"/>
</dbReference>
<dbReference type="Proteomes" id="UP000831701">
    <property type="component" value="Chromosome 2"/>
</dbReference>
<sequence>MGYEVECNFERTKDENKQYKDPKEVEDAEEGWRTESSTSGEWSSKETKEEEEEGERFTDEERTVTESWIAQEEEFQDDHRKFQENEEEFTDDEEAEHSANEDADNYEDVVKTYCKDDYLTVLFGTLTEFRDSSLLTDLTLSTDDGKSFHVHSLVLAAVSFLIRESLARSNVDGNRFDERQDDDTSFGVHR</sequence>
<proteinExistence type="predicted"/>
<comment type="caution">
    <text evidence="1">The sequence shown here is derived from an EMBL/GenBank/DDBJ whole genome shotgun (WGS) entry which is preliminary data.</text>
</comment>
<evidence type="ECO:0000313" key="1">
    <source>
        <dbReference type="EMBL" id="KAI3376249.1"/>
    </source>
</evidence>
<accession>A0ACB8X878</accession>